<dbReference type="PANTHER" id="PTHR22776">
    <property type="entry name" value="MARVEL-CONTAINING POTENTIAL LIPID RAFT-ASSOCIATED PROTEIN"/>
    <property type="match status" value="1"/>
</dbReference>
<dbReference type="AlphaFoldDB" id="A0A1S3JHC0"/>
<evidence type="ECO:0000256" key="2">
    <source>
        <dbReference type="ARBA" id="ARBA00022692"/>
    </source>
</evidence>
<comment type="subcellular location">
    <subcellularLocation>
        <location evidence="1">Membrane</location>
        <topology evidence="1">Multi-pass membrane protein</topology>
    </subcellularLocation>
</comment>
<feature type="transmembrane region" description="Helical" evidence="6">
    <location>
        <begin position="171"/>
        <end position="191"/>
    </location>
</feature>
<evidence type="ECO:0000313" key="8">
    <source>
        <dbReference type="Proteomes" id="UP000085678"/>
    </source>
</evidence>
<protein>
    <submittedName>
        <fullName evidence="9">Uncharacterized protein LOC106173089</fullName>
    </submittedName>
</protein>
<keyword evidence="3 6" id="KW-1133">Transmembrane helix</keyword>
<dbReference type="GeneID" id="106173089"/>
<evidence type="ECO:0000256" key="6">
    <source>
        <dbReference type="SAM" id="Phobius"/>
    </source>
</evidence>
<proteinExistence type="predicted"/>
<dbReference type="InterPro" id="IPR008253">
    <property type="entry name" value="Marvel"/>
</dbReference>
<dbReference type="OrthoDB" id="6347385at2759"/>
<reference evidence="9" key="1">
    <citation type="submission" date="2025-08" db="UniProtKB">
        <authorList>
            <consortium name="RefSeq"/>
        </authorList>
    </citation>
    <scope>IDENTIFICATION</scope>
    <source>
        <tissue evidence="9">Gonads</tissue>
    </source>
</reference>
<dbReference type="InterPro" id="IPR050578">
    <property type="entry name" value="MARVEL-CKLF_proteins"/>
</dbReference>
<organism evidence="8 9">
    <name type="scientific">Lingula anatina</name>
    <name type="common">Brachiopod</name>
    <name type="synonym">Lingula unguis</name>
    <dbReference type="NCBI Taxonomy" id="7574"/>
    <lineage>
        <taxon>Eukaryota</taxon>
        <taxon>Metazoa</taxon>
        <taxon>Spiralia</taxon>
        <taxon>Lophotrochozoa</taxon>
        <taxon>Brachiopoda</taxon>
        <taxon>Linguliformea</taxon>
        <taxon>Lingulata</taxon>
        <taxon>Lingulida</taxon>
        <taxon>Linguloidea</taxon>
        <taxon>Lingulidae</taxon>
        <taxon>Lingula</taxon>
    </lineage>
</organism>
<dbReference type="RefSeq" id="XP_013409536.1">
    <property type="nucleotide sequence ID" value="XM_013554082.1"/>
</dbReference>
<evidence type="ECO:0000259" key="7">
    <source>
        <dbReference type="PROSITE" id="PS51225"/>
    </source>
</evidence>
<feature type="transmembrane region" description="Helical" evidence="6">
    <location>
        <begin position="133"/>
        <end position="151"/>
    </location>
</feature>
<dbReference type="Pfam" id="PF01284">
    <property type="entry name" value="MARVEL"/>
    <property type="match status" value="1"/>
</dbReference>
<dbReference type="GO" id="GO:0016020">
    <property type="term" value="C:membrane"/>
    <property type="evidence" value="ECO:0007669"/>
    <property type="project" value="UniProtKB-SubCell"/>
</dbReference>
<evidence type="ECO:0000256" key="5">
    <source>
        <dbReference type="PROSITE-ProRule" id="PRU00581"/>
    </source>
</evidence>
<dbReference type="Proteomes" id="UP000085678">
    <property type="component" value="Unplaced"/>
</dbReference>
<dbReference type="InParanoid" id="A0A1S3JHC0"/>
<accession>A0A1S3JHC0</accession>
<gene>
    <name evidence="9" type="primary">LOC106173089</name>
</gene>
<keyword evidence="2 5" id="KW-0812">Transmembrane</keyword>
<evidence type="ECO:0000256" key="3">
    <source>
        <dbReference type="ARBA" id="ARBA00022989"/>
    </source>
</evidence>
<evidence type="ECO:0000256" key="4">
    <source>
        <dbReference type="ARBA" id="ARBA00023136"/>
    </source>
</evidence>
<dbReference type="KEGG" id="lak:106173089"/>
<feature type="transmembrane region" description="Helical" evidence="6">
    <location>
        <begin position="90"/>
        <end position="113"/>
    </location>
</feature>
<name>A0A1S3JHC0_LINAN</name>
<keyword evidence="4 5" id="KW-0472">Membrane</keyword>
<dbReference type="PANTHER" id="PTHR22776:SF49">
    <property type="entry name" value="MARVEL DOMAIN-CONTAINING PROTEIN"/>
    <property type="match status" value="1"/>
</dbReference>
<dbReference type="PROSITE" id="PS51225">
    <property type="entry name" value="MARVEL"/>
    <property type="match status" value="1"/>
</dbReference>
<sequence>MMTTADDAQTLLPQAQTTDQAVVSPDSGCGVTVVTRSRTPKDGPVVRLTAAYLTSLNGLLKLAQTIASLIALICLVSSDIYGNFFSELPLAWHMCVFVFLFLFSCVTSLAWILANVTSVIHRVVGWDIQLIEITIYGVYTCLYLIGSSLVANNVDMYKKMEPPMPVKMTSPMVVSVVLGYFCMFLYGGTCVRTYNQWKGWRHADSNHVGNAAQRDPTVDGTVSDDIFI</sequence>
<feature type="transmembrane region" description="Helical" evidence="6">
    <location>
        <begin position="62"/>
        <end position="84"/>
    </location>
</feature>
<evidence type="ECO:0000256" key="1">
    <source>
        <dbReference type="ARBA" id="ARBA00004141"/>
    </source>
</evidence>
<keyword evidence="8" id="KW-1185">Reference proteome</keyword>
<evidence type="ECO:0000313" key="9">
    <source>
        <dbReference type="RefSeq" id="XP_013409536.1"/>
    </source>
</evidence>
<feature type="domain" description="MARVEL" evidence="7">
    <location>
        <begin position="52"/>
        <end position="198"/>
    </location>
</feature>